<feature type="chain" id="PRO_5009189024" evidence="2">
    <location>
        <begin position="24"/>
        <end position="165"/>
    </location>
</feature>
<keyword evidence="2" id="KW-0732">Signal</keyword>
<dbReference type="InterPro" id="IPR049306">
    <property type="entry name" value="GLV1-2"/>
</dbReference>
<dbReference type="EMBL" id="LWDX02015528">
    <property type="protein sequence ID" value="OEL34373.1"/>
    <property type="molecule type" value="Genomic_DNA"/>
</dbReference>
<accession>A0A1E5WAD6</accession>
<keyword evidence="4" id="KW-1185">Reference proteome</keyword>
<dbReference type="Pfam" id="PF21529">
    <property type="entry name" value="GLV1-2"/>
    <property type="match status" value="1"/>
</dbReference>
<evidence type="ECO:0000313" key="3">
    <source>
        <dbReference type="EMBL" id="OEL34373.1"/>
    </source>
</evidence>
<feature type="signal peptide" evidence="2">
    <location>
        <begin position="1"/>
        <end position="23"/>
    </location>
</feature>
<evidence type="ECO:0000256" key="2">
    <source>
        <dbReference type="SAM" id="SignalP"/>
    </source>
</evidence>
<reference evidence="3 4" key="1">
    <citation type="submission" date="2016-09" db="EMBL/GenBank/DDBJ databases">
        <title>The draft genome of Dichanthelium oligosanthes: A C3 panicoid grass species.</title>
        <authorList>
            <person name="Studer A.J."/>
            <person name="Schnable J.C."/>
            <person name="Brutnell T.P."/>
        </authorList>
    </citation>
    <scope>NUCLEOTIDE SEQUENCE [LARGE SCALE GENOMIC DNA]</scope>
    <source>
        <strain evidence="4">cv. Kellogg 1175</strain>
        <tissue evidence="3">Leaf</tissue>
    </source>
</reference>
<name>A0A1E5WAD6_9POAL</name>
<feature type="compositionally biased region" description="Polar residues" evidence="1">
    <location>
        <begin position="122"/>
        <end position="131"/>
    </location>
</feature>
<feature type="compositionally biased region" description="Polar residues" evidence="1">
    <location>
        <begin position="87"/>
        <end position="111"/>
    </location>
</feature>
<dbReference type="PANTHER" id="PTHR33743:SF19">
    <property type="entry name" value="PROTEIN GOLVEN 6"/>
    <property type="match status" value="1"/>
</dbReference>
<sequence>MRTSAVAFAALLLLLLLATRAHGIRLDRQLHEAINSKQQMADPKSGAAIDATIADSVKKHCTPDGRCSGAKVKKALAHSDETAEAKPQQQQASSTGNGHATTVDSEATQQQARHEAEAASHGPSQDASASVVTRRLPRQRQTYPDLMDIAGMDYSPATRKPPIHN</sequence>
<proteinExistence type="predicted"/>
<evidence type="ECO:0000313" key="4">
    <source>
        <dbReference type="Proteomes" id="UP000095767"/>
    </source>
</evidence>
<evidence type="ECO:0000256" key="1">
    <source>
        <dbReference type="SAM" id="MobiDB-lite"/>
    </source>
</evidence>
<comment type="caution">
    <text evidence="3">The sequence shown here is derived from an EMBL/GenBank/DDBJ whole genome shotgun (WGS) entry which is preliminary data.</text>
</comment>
<dbReference type="OrthoDB" id="678894at2759"/>
<organism evidence="3 4">
    <name type="scientific">Dichanthelium oligosanthes</name>
    <dbReference type="NCBI Taxonomy" id="888268"/>
    <lineage>
        <taxon>Eukaryota</taxon>
        <taxon>Viridiplantae</taxon>
        <taxon>Streptophyta</taxon>
        <taxon>Embryophyta</taxon>
        <taxon>Tracheophyta</taxon>
        <taxon>Spermatophyta</taxon>
        <taxon>Magnoliopsida</taxon>
        <taxon>Liliopsida</taxon>
        <taxon>Poales</taxon>
        <taxon>Poaceae</taxon>
        <taxon>PACMAD clade</taxon>
        <taxon>Panicoideae</taxon>
        <taxon>Panicodae</taxon>
        <taxon>Paniceae</taxon>
        <taxon>Dichantheliinae</taxon>
        <taxon>Dichanthelium</taxon>
    </lineage>
</organism>
<dbReference type="PANTHER" id="PTHR33743">
    <property type="entry name" value="PROTEIN GOLVEN 6-RELATED"/>
    <property type="match status" value="1"/>
</dbReference>
<feature type="region of interest" description="Disordered" evidence="1">
    <location>
        <begin position="61"/>
        <end position="165"/>
    </location>
</feature>
<dbReference type="Proteomes" id="UP000095767">
    <property type="component" value="Unassembled WGS sequence"/>
</dbReference>
<gene>
    <name evidence="3" type="ORF">BAE44_0004608</name>
</gene>
<dbReference type="AlphaFoldDB" id="A0A1E5WAD6"/>
<protein>
    <submittedName>
        <fullName evidence="3">Uncharacterized protein</fullName>
    </submittedName>
</protein>